<sequence length="263" mass="29933">MNYKEMLSSMEVATQNIPHEAMYKNKGMTSIEMRKRREIDIIQLRKQKRDDEINKRRNIKENIDMFIADDDDSMCESANIFDEKNLSKLFSNCLSAQESAMHLFRRRLCFDRGNCFVDEAIALGLIDRFVLILTNSPSVCIRRDAASILSSIVAGTSAHTECVVRCGAVPVFIHLLSEDDEEIREHSLLAIANIAADQCSYRDLCLSLDVMPAILRILNSSTELSEIRSAVWTISNLCRGKNPPPDFSRVSILWLLLFRLPLT</sequence>
<evidence type="ECO:0000256" key="5">
    <source>
        <dbReference type="PROSITE-ProRule" id="PRU00561"/>
    </source>
</evidence>
<comment type="similarity">
    <text evidence="1">Belongs to the importin alpha family.</text>
</comment>
<evidence type="ECO:0000256" key="4">
    <source>
        <dbReference type="PROSITE-ProRule" id="PRU00259"/>
    </source>
</evidence>
<protein>
    <submittedName>
        <fullName evidence="8">IBB domain-containing protein</fullName>
    </submittedName>
</protein>
<dbReference type="InterPro" id="IPR000225">
    <property type="entry name" value="Armadillo"/>
</dbReference>
<evidence type="ECO:0000256" key="1">
    <source>
        <dbReference type="ARBA" id="ARBA00010394"/>
    </source>
</evidence>
<dbReference type="InterPro" id="IPR002652">
    <property type="entry name" value="Importin-a_IBB"/>
</dbReference>
<name>A0A915CH10_PARUN</name>
<feature type="domain" description="IBB" evidence="6">
    <location>
        <begin position="3"/>
        <end position="66"/>
    </location>
</feature>
<dbReference type="SMART" id="SM00185">
    <property type="entry name" value="ARM"/>
    <property type="match status" value="2"/>
</dbReference>
<dbReference type="GO" id="GO:0061608">
    <property type="term" value="F:nuclear import signal receptor activity"/>
    <property type="evidence" value="ECO:0007669"/>
    <property type="project" value="InterPro"/>
</dbReference>
<dbReference type="Gene3D" id="1.25.10.10">
    <property type="entry name" value="Leucine-rich Repeat Variant"/>
    <property type="match status" value="1"/>
</dbReference>
<evidence type="ECO:0000256" key="3">
    <source>
        <dbReference type="ARBA" id="ARBA00022927"/>
    </source>
</evidence>
<evidence type="ECO:0000313" key="7">
    <source>
        <dbReference type="Proteomes" id="UP000887569"/>
    </source>
</evidence>
<reference evidence="8" key="1">
    <citation type="submission" date="2022-11" db="UniProtKB">
        <authorList>
            <consortium name="WormBaseParasite"/>
        </authorList>
    </citation>
    <scope>IDENTIFICATION</scope>
</reference>
<dbReference type="SUPFAM" id="SSF48371">
    <property type="entry name" value="ARM repeat"/>
    <property type="match status" value="1"/>
</dbReference>
<accession>A0A915CH10</accession>
<dbReference type="InterPro" id="IPR011989">
    <property type="entry name" value="ARM-like"/>
</dbReference>
<dbReference type="InterPro" id="IPR016024">
    <property type="entry name" value="ARM-type_fold"/>
</dbReference>
<keyword evidence="3" id="KW-0653">Protein transport</keyword>
<dbReference type="WBParaSite" id="PgR170_g003_t01">
    <property type="protein sequence ID" value="PgR170_g003_t01"/>
    <property type="gene ID" value="PgR170_g003"/>
</dbReference>
<keyword evidence="2 5" id="KW-0813">Transport</keyword>
<dbReference type="Proteomes" id="UP000887569">
    <property type="component" value="Unplaced"/>
</dbReference>
<evidence type="ECO:0000313" key="8">
    <source>
        <dbReference type="WBParaSite" id="PgR170_g003_t01"/>
    </source>
</evidence>
<dbReference type="Pfam" id="PF00514">
    <property type="entry name" value="Arm"/>
    <property type="match status" value="1"/>
</dbReference>
<feature type="repeat" description="ARM" evidence="4">
    <location>
        <begin position="167"/>
        <end position="198"/>
    </location>
</feature>
<dbReference type="PROSITE" id="PS51214">
    <property type="entry name" value="IBB"/>
    <property type="match status" value="1"/>
</dbReference>
<dbReference type="Pfam" id="PF01749">
    <property type="entry name" value="IBB"/>
    <property type="match status" value="1"/>
</dbReference>
<dbReference type="InterPro" id="IPR036975">
    <property type="entry name" value="Importin-a_IBB_sf"/>
</dbReference>
<dbReference type="PROSITE" id="PS50176">
    <property type="entry name" value="ARM_REPEAT"/>
    <property type="match status" value="1"/>
</dbReference>
<dbReference type="GO" id="GO:0006606">
    <property type="term" value="P:protein import into nucleus"/>
    <property type="evidence" value="ECO:0007669"/>
    <property type="project" value="InterPro"/>
</dbReference>
<dbReference type="PANTHER" id="PTHR23316">
    <property type="entry name" value="IMPORTIN ALPHA"/>
    <property type="match status" value="1"/>
</dbReference>
<dbReference type="Gene3D" id="1.20.5.690">
    <property type="entry name" value="Importin-alpha, importin-beta-binding domain"/>
    <property type="match status" value="1"/>
</dbReference>
<evidence type="ECO:0000256" key="2">
    <source>
        <dbReference type="ARBA" id="ARBA00022448"/>
    </source>
</evidence>
<dbReference type="AlphaFoldDB" id="A0A915CH10"/>
<keyword evidence="7" id="KW-1185">Reference proteome</keyword>
<evidence type="ECO:0000259" key="6">
    <source>
        <dbReference type="PROSITE" id="PS51214"/>
    </source>
</evidence>
<organism evidence="7 8">
    <name type="scientific">Parascaris univalens</name>
    <name type="common">Nematode worm</name>
    <dbReference type="NCBI Taxonomy" id="6257"/>
    <lineage>
        <taxon>Eukaryota</taxon>
        <taxon>Metazoa</taxon>
        <taxon>Ecdysozoa</taxon>
        <taxon>Nematoda</taxon>
        <taxon>Chromadorea</taxon>
        <taxon>Rhabditida</taxon>
        <taxon>Spirurina</taxon>
        <taxon>Ascaridomorpha</taxon>
        <taxon>Ascaridoidea</taxon>
        <taxon>Ascarididae</taxon>
        <taxon>Parascaris</taxon>
    </lineage>
</organism>
<proteinExistence type="inferred from homology"/>